<proteinExistence type="predicted"/>
<dbReference type="RefSeq" id="WP_006006616.1">
    <property type="nucleotide sequence ID" value="NZ_DS996358.1"/>
</dbReference>
<dbReference type="STRING" id="901.DESPIGER_0053"/>
<reference evidence="2 3" key="1">
    <citation type="submission" date="2008-10" db="EMBL/GenBank/DDBJ databases">
        <title>Draft genome sequence of Desulvovibrio piger (ATCC 29098).</title>
        <authorList>
            <person name="Sudarsanam P."/>
            <person name="Ley R."/>
            <person name="Guruge J."/>
            <person name="Turnbaugh P.J."/>
            <person name="Mahowald M."/>
            <person name="Liep D."/>
            <person name="Gordon J."/>
        </authorList>
    </citation>
    <scope>NUCLEOTIDE SEQUENCE [LARGE SCALE GENOMIC DNA]</scope>
    <source>
        <strain evidence="2 3">ATCC 29098</strain>
    </source>
</reference>
<organism evidence="2 3">
    <name type="scientific">Desulfovibrio piger ATCC 29098</name>
    <dbReference type="NCBI Taxonomy" id="411464"/>
    <lineage>
        <taxon>Bacteria</taxon>
        <taxon>Pseudomonadati</taxon>
        <taxon>Thermodesulfobacteriota</taxon>
        <taxon>Desulfovibrionia</taxon>
        <taxon>Desulfovibrionales</taxon>
        <taxon>Desulfovibrionaceae</taxon>
        <taxon>Desulfovibrio</taxon>
    </lineage>
</organism>
<dbReference type="AlphaFoldDB" id="B6WUA9"/>
<evidence type="ECO:0000256" key="1">
    <source>
        <dbReference type="SAM" id="MobiDB-lite"/>
    </source>
</evidence>
<gene>
    <name evidence="2" type="ORF">DESPIG_01667</name>
</gene>
<dbReference type="OrthoDB" id="5451245at2"/>
<dbReference type="Proteomes" id="UP000003676">
    <property type="component" value="Unassembled WGS sequence"/>
</dbReference>
<evidence type="ECO:0008006" key="4">
    <source>
        <dbReference type="Google" id="ProtNLM"/>
    </source>
</evidence>
<dbReference type="EMBL" id="ABXU01000047">
    <property type="protein sequence ID" value="EEB33435.1"/>
    <property type="molecule type" value="Genomic_DNA"/>
</dbReference>
<dbReference type="HOGENOM" id="CLU_1154964_0_0_7"/>
<protein>
    <recommendedName>
        <fullName evidence="4">Phage-related baseplate assembly protein</fullName>
    </recommendedName>
</protein>
<accession>B6WUA9</accession>
<comment type="caution">
    <text evidence="2">The sequence shown here is derived from an EMBL/GenBank/DDBJ whole genome shotgun (WGS) entry which is preliminary data.</text>
</comment>
<dbReference type="eggNOG" id="COG3501">
    <property type="taxonomic scope" value="Bacteria"/>
</dbReference>
<evidence type="ECO:0000313" key="3">
    <source>
        <dbReference type="Proteomes" id="UP000003676"/>
    </source>
</evidence>
<reference evidence="2 3" key="2">
    <citation type="submission" date="2008-10" db="EMBL/GenBank/DDBJ databases">
        <authorList>
            <person name="Fulton L."/>
            <person name="Clifton S."/>
            <person name="Fulton B."/>
            <person name="Xu J."/>
            <person name="Minx P."/>
            <person name="Pepin K.H."/>
            <person name="Johnson M."/>
            <person name="Bhonagiri V."/>
            <person name="Nash W.E."/>
            <person name="Mardis E.R."/>
            <person name="Wilson R.K."/>
        </authorList>
    </citation>
    <scope>NUCLEOTIDE SEQUENCE [LARGE SCALE GENOMIC DNA]</scope>
    <source>
        <strain evidence="2 3">ATCC 29098</strain>
    </source>
</reference>
<sequence>MAEQSLLSLLKRALELAMPDLRAYYRMTRKAKVVAAYASDGRYYADVQPLRNDESPDTSEPVIPKVEIPIVWGGPKRGIVCPPAVGTLCDLSYYDGDPNYPRISNFRWQMNGAPDCGLDELIIQQTPGVSLKIEKDGSFLTVSPENWTVEIGGNAVIKAAGNATVEAAGTLTLQAPSIIKKGNETCSGSDGGTGTTTENAHRTTNGSITVNGPLKVNGDLSVSGNAFAGSRSGGSCPH</sequence>
<evidence type="ECO:0000313" key="2">
    <source>
        <dbReference type="EMBL" id="EEB33435.1"/>
    </source>
</evidence>
<dbReference type="SUPFAM" id="SSF69255">
    <property type="entry name" value="gp5 N-terminal domain-like"/>
    <property type="match status" value="1"/>
</dbReference>
<name>B6WUA9_9BACT</name>
<feature type="region of interest" description="Disordered" evidence="1">
    <location>
        <begin position="184"/>
        <end position="212"/>
    </location>
</feature>